<proteinExistence type="predicted"/>
<protein>
    <submittedName>
        <fullName evidence="1">Uncharacterized protein</fullName>
    </submittedName>
</protein>
<dbReference type="EMBL" id="JAJJMO010000001">
    <property type="protein sequence ID" value="MCC9074062.1"/>
    <property type="molecule type" value="Genomic_DNA"/>
</dbReference>
<gene>
    <name evidence="1" type="ORF">LNQ49_20965</name>
</gene>
<name>A0ABS8MZ63_9FLAO</name>
<organism evidence="1 2">
    <name type="scientific">Flavobacterium pisciphilum</name>
    <dbReference type="NCBI Taxonomy" id="2893755"/>
    <lineage>
        <taxon>Bacteria</taxon>
        <taxon>Pseudomonadati</taxon>
        <taxon>Bacteroidota</taxon>
        <taxon>Flavobacteriia</taxon>
        <taxon>Flavobacteriales</taxon>
        <taxon>Flavobacteriaceae</taxon>
        <taxon>Flavobacterium</taxon>
    </lineage>
</organism>
<dbReference type="Proteomes" id="UP001430919">
    <property type="component" value="Unassembled WGS sequence"/>
</dbReference>
<comment type="caution">
    <text evidence="1">The sequence shown here is derived from an EMBL/GenBank/DDBJ whole genome shotgun (WGS) entry which is preliminary data.</text>
</comment>
<dbReference type="RefSeq" id="WP_229990893.1">
    <property type="nucleotide sequence ID" value="NZ_JAJJMO010000001.1"/>
</dbReference>
<sequence length="163" mass="18743">MAIWQYLLIVVPEKSIEVDYQCIFKNNKTKYLPETESYWIHFDGDVSSIISKMDQIITRASWGDETCMCWKSDVNNEDNDSSICLNDDKTRIEEFQFRVDLRDSSNITNFLIPILEICQANKLVLIDLKGEIHKPKIENLVTSIKASNATAFLTDPIKYLGGL</sequence>
<keyword evidence="2" id="KW-1185">Reference proteome</keyword>
<evidence type="ECO:0000313" key="1">
    <source>
        <dbReference type="EMBL" id="MCC9074062.1"/>
    </source>
</evidence>
<reference evidence="1" key="1">
    <citation type="submission" date="2021-11" db="EMBL/GenBank/DDBJ databases">
        <title>Description of novel Flavobacterium species.</title>
        <authorList>
            <person name="Saticioglu I.B."/>
            <person name="Ay H."/>
            <person name="Altun S."/>
            <person name="Duman M."/>
        </authorList>
    </citation>
    <scope>NUCLEOTIDE SEQUENCE</scope>
    <source>
        <strain evidence="1">F-65</strain>
    </source>
</reference>
<accession>A0ABS8MZ63</accession>
<evidence type="ECO:0000313" key="2">
    <source>
        <dbReference type="Proteomes" id="UP001430919"/>
    </source>
</evidence>